<dbReference type="Proteomes" id="UP001501175">
    <property type="component" value="Unassembled WGS sequence"/>
</dbReference>
<dbReference type="PANTHER" id="PTHR37299">
    <property type="entry name" value="TRANSCRIPTIONAL REGULATOR-RELATED"/>
    <property type="match status" value="1"/>
</dbReference>
<dbReference type="InterPro" id="IPR007492">
    <property type="entry name" value="LytTR_DNA-bd_dom"/>
</dbReference>
<organism evidence="4 5">
    <name type="scientific">Nibrella saemangeumensis</name>
    <dbReference type="NCBI Taxonomy" id="1084526"/>
    <lineage>
        <taxon>Bacteria</taxon>
        <taxon>Pseudomonadati</taxon>
        <taxon>Bacteroidota</taxon>
        <taxon>Cytophagia</taxon>
        <taxon>Cytophagales</taxon>
        <taxon>Spirosomataceae</taxon>
        <taxon>Nibrella</taxon>
    </lineage>
</organism>
<dbReference type="Gene3D" id="3.40.50.2300">
    <property type="match status" value="1"/>
</dbReference>
<dbReference type="SMART" id="SM00448">
    <property type="entry name" value="REC"/>
    <property type="match status" value="1"/>
</dbReference>
<evidence type="ECO:0000256" key="1">
    <source>
        <dbReference type="PROSITE-ProRule" id="PRU00169"/>
    </source>
</evidence>
<dbReference type="SMART" id="SM00850">
    <property type="entry name" value="LytTR"/>
    <property type="match status" value="1"/>
</dbReference>
<comment type="caution">
    <text evidence="4">The sequence shown here is derived from an EMBL/GenBank/DDBJ whole genome shotgun (WGS) entry which is preliminary data.</text>
</comment>
<dbReference type="RefSeq" id="WP_345249693.1">
    <property type="nucleotide sequence ID" value="NZ_BAABHD010000084.1"/>
</dbReference>
<dbReference type="PROSITE" id="PS50930">
    <property type="entry name" value="HTH_LYTTR"/>
    <property type="match status" value="1"/>
</dbReference>
<evidence type="ECO:0000313" key="5">
    <source>
        <dbReference type="Proteomes" id="UP001501175"/>
    </source>
</evidence>
<protein>
    <submittedName>
        <fullName evidence="4">LytTR family DNA-binding domain-containing protein</fullName>
    </submittedName>
</protein>
<dbReference type="Gene3D" id="2.40.50.1020">
    <property type="entry name" value="LytTr DNA-binding domain"/>
    <property type="match status" value="1"/>
</dbReference>
<dbReference type="PROSITE" id="PS50110">
    <property type="entry name" value="RESPONSE_REGULATORY"/>
    <property type="match status" value="1"/>
</dbReference>
<dbReference type="Pfam" id="PF04397">
    <property type="entry name" value="LytTR"/>
    <property type="match status" value="1"/>
</dbReference>
<dbReference type="InterPro" id="IPR046947">
    <property type="entry name" value="LytR-like"/>
</dbReference>
<dbReference type="GO" id="GO:0003677">
    <property type="term" value="F:DNA binding"/>
    <property type="evidence" value="ECO:0007669"/>
    <property type="project" value="UniProtKB-KW"/>
</dbReference>
<dbReference type="EMBL" id="BAABHD010000084">
    <property type="protein sequence ID" value="GAA4469764.1"/>
    <property type="molecule type" value="Genomic_DNA"/>
</dbReference>
<sequence length="238" mass="27243">MTQLRCIAIDDEPFALEILADDLSKIPFLDLKGQFTSPMDAWELLRQGQVDLLFLDIQMPTVTGLQFLRSLIDPPMVILTTAYEQYALQGYDLDVVDYLLKPIPFDRLLKAANKAYALFMLRQPGGASPAPAERPFFFIFSEYQEIRIFHDEVLYVEGLKDYVKIFTTQQLRPILSRLTLKAVETKLPAGTFCRVHKSFIVALDKITSFQKTKLYIGKQEIPIGSSYLPDFENKYRAG</sequence>
<feature type="modified residue" description="4-aspartylphosphate" evidence="1">
    <location>
        <position position="56"/>
    </location>
</feature>
<feature type="domain" description="HTH LytTR-type" evidence="3">
    <location>
        <begin position="151"/>
        <end position="237"/>
    </location>
</feature>
<evidence type="ECO:0000259" key="3">
    <source>
        <dbReference type="PROSITE" id="PS50930"/>
    </source>
</evidence>
<reference evidence="5" key="1">
    <citation type="journal article" date="2019" name="Int. J. Syst. Evol. Microbiol.">
        <title>The Global Catalogue of Microorganisms (GCM) 10K type strain sequencing project: providing services to taxonomists for standard genome sequencing and annotation.</title>
        <authorList>
            <consortium name="The Broad Institute Genomics Platform"/>
            <consortium name="The Broad Institute Genome Sequencing Center for Infectious Disease"/>
            <person name="Wu L."/>
            <person name="Ma J."/>
        </authorList>
    </citation>
    <scope>NUCLEOTIDE SEQUENCE [LARGE SCALE GENOMIC DNA]</scope>
    <source>
        <strain evidence="5">JCM 17927</strain>
    </source>
</reference>
<feature type="domain" description="Response regulatory" evidence="2">
    <location>
        <begin position="5"/>
        <end position="116"/>
    </location>
</feature>
<gene>
    <name evidence="4" type="ORF">GCM10023189_57310</name>
</gene>
<dbReference type="SUPFAM" id="SSF52172">
    <property type="entry name" value="CheY-like"/>
    <property type="match status" value="1"/>
</dbReference>
<keyword evidence="1" id="KW-0597">Phosphoprotein</keyword>
<keyword evidence="4" id="KW-0238">DNA-binding</keyword>
<dbReference type="Pfam" id="PF00072">
    <property type="entry name" value="Response_reg"/>
    <property type="match status" value="1"/>
</dbReference>
<dbReference type="PANTHER" id="PTHR37299:SF1">
    <property type="entry name" value="STAGE 0 SPORULATION PROTEIN A HOMOLOG"/>
    <property type="match status" value="1"/>
</dbReference>
<proteinExistence type="predicted"/>
<dbReference type="InterPro" id="IPR001789">
    <property type="entry name" value="Sig_transdc_resp-reg_receiver"/>
</dbReference>
<accession>A0ABP8NQT4</accession>
<dbReference type="InterPro" id="IPR011006">
    <property type="entry name" value="CheY-like_superfamily"/>
</dbReference>
<keyword evidence="5" id="KW-1185">Reference proteome</keyword>
<name>A0ABP8NQT4_9BACT</name>
<evidence type="ECO:0000313" key="4">
    <source>
        <dbReference type="EMBL" id="GAA4469764.1"/>
    </source>
</evidence>
<evidence type="ECO:0000259" key="2">
    <source>
        <dbReference type="PROSITE" id="PS50110"/>
    </source>
</evidence>